<evidence type="ECO:0000256" key="7">
    <source>
        <dbReference type="ARBA" id="ARBA00064497"/>
    </source>
</evidence>
<dbReference type="InterPro" id="IPR047854">
    <property type="entry name" value="RFC_lid"/>
</dbReference>
<dbReference type="SUPFAM" id="SSF52540">
    <property type="entry name" value="P-loop containing nucleoside triphosphate hydrolases"/>
    <property type="match status" value="1"/>
</dbReference>
<dbReference type="InterPro" id="IPR003959">
    <property type="entry name" value="ATPase_AAA_core"/>
</dbReference>
<dbReference type="InterPro" id="IPR027417">
    <property type="entry name" value="P-loop_NTPase"/>
</dbReference>
<evidence type="ECO:0000313" key="9">
    <source>
        <dbReference type="EMBL" id="NDV33907.1"/>
    </source>
</evidence>
<keyword evidence="6" id="KW-0539">Nucleus</keyword>
<dbReference type="SMART" id="SM00382">
    <property type="entry name" value="AAA"/>
    <property type="match status" value="1"/>
</dbReference>
<dbReference type="NCBIfam" id="NF001679">
    <property type="entry name" value="PRK00440.1"/>
    <property type="match status" value="1"/>
</dbReference>
<reference evidence="9" key="1">
    <citation type="journal article" date="2020" name="J. Eukaryot. Microbiol.">
        <title>De novo Sequencing, Assembly and Annotation of the Transcriptome for the Free-Living Testate Amoeba Arcella intermedia.</title>
        <authorList>
            <person name="Ribeiro G.M."/>
            <person name="Porfirio-Sousa A.L."/>
            <person name="Maurer-Alcala X.X."/>
            <person name="Katz L.A."/>
            <person name="Lahr D.J.G."/>
        </authorList>
    </citation>
    <scope>NUCLEOTIDE SEQUENCE</scope>
</reference>
<dbReference type="Gene3D" id="1.10.8.60">
    <property type="match status" value="1"/>
</dbReference>
<dbReference type="CDD" id="cd18140">
    <property type="entry name" value="HLD_clamp_RFC"/>
    <property type="match status" value="1"/>
</dbReference>
<evidence type="ECO:0000256" key="2">
    <source>
        <dbReference type="ARBA" id="ARBA00005378"/>
    </source>
</evidence>
<feature type="domain" description="AAA+ ATPase" evidence="8">
    <location>
        <begin position="22"/>
        <end position="165"/>
    </location>
</feature>
<evidence type="ECO:0000256" key="3">
    <source>
        <dbReference type="ARBA" id="ARBA00022705"/>
    </source>
</evidence>
<comment type="similarity">
    <text evidence="2">Belongs to the activator 1 small subunits family.</text>
</comment>
<evidence type="ECO:0000256" key="4">
    <source>
        <dbReference type="ARBA" id="ARBA00022741"/>
    </source>
</evidence>
<dbReference type="GO" id="GO:0016887">
    <property type="term" value="F:ATP hydrolysis activity"/>
    <property type="evidence" value="ECO:0007669"/>
    <property type="project" value="InterPro"/>
</dbReference>
<dbReference type="InterPro" id="IPR008921">
    <property type="entry name" value="DNA_pol3_clamp-load_cplx_C"/>
</dbReference>
<dbReference type="InterPro" id="IPR050238">
    <property type="entry name" value="DNA_Rep/Repair_Clamp_Loader"/>
</dbReference>
<dbReference type="CDD" id="cd00009">
    <property type="entry name" value="AAA"/>
    <property type="match status" value="1"/>
</dbReference>
<dbReference type="FunFam" id="1.10.8.60:FF:000028">
    <property type="entry name" value="Replication factor C subunit 5"/>
    <property type="match status" value="1"/>
</dbReference>
<dbReference type="GO" id="GO:0006281">
    <property type="term" value="P:DNA repair"/>
    <property type="evidence" value="ECO:0007669"/>
    <property type="project" value="TreeGrafter"/>
</dbReference>
<evidence type="ECO:0000256" key="1">
    <source>
        <dbReference type="ARBA" id="ARBA00004123"/>
    </source>
</evidence>
<dbReference type="FunFam" id="3.40.50.300:FF:000129">
    <property type="entry name" value="Replication factor C subunit 5"/>
    <property type="match status" value="1"/>
</dbReference>
<dbReference type="PANTHER" id="PTHR11669">
    <property type="entry name" value="REPLICATION FACTOR C / DNA POLYMERASE III GAMMA-TAU SUBUNIT"/>
    <property type="match status" value="1"/>
</dbReference>
<keyword evidence="3" id="KW-0235">DNA replication</keyword>
<evidence type="ECO:0000256" key="5">
    <source>
        <dbReference type="ARBA" id="ARBA00022840"/>
    </source>
</evidence>
<dbReference type="InterPro" id="IPR003593">
    <property type="entry name" value="AAA+_ATPase"/>
</dbReference>
<dbReference type="Pfam" id="PF08542">
    <property type="entry name" value="Rep_fac_C"/>
    <property type="match status" value="1"/>
</dbReference>
<dbReference type="Pfam" id="PF00004">
    <property type="entry name" value="AAA"/>
    <property type="match status" value="1"/>
</dbReference>
<evidence type="ECO:0000259" key="8">
    <source>
        <dbReference type="SMART" id="SM00382"/>
    </source>
</evidence>
<dbReference type="GO" id="GO:0005663">
    <property type="term" value="C:DNA replication factor C complex"/>
    <property type="evidence" value="ECO:0007669"/>
    <property type="project" value="TreeGrafter"/>
</dbReference>
<dbReference type="EMBL" id="GIBP01004938">
    <property type="protein sequence ID" value="NDV33907.1"/>
    <property type="molecule type" value="Transcribed_RNA"/>
</dbReference>
<dbReference type="GO" id="GO:0005524">
    <property type="term" value="F:ATP binding"/>
    <property type="evidence" value="ECO:0007669"/>
    <property type="project" value="UniProtKB-KW"/>
</dbReference>
<protein>
    <recommendedName>
        <fullName evidence="8">AAA+ ATPase domain-containing protein</fullName>
    </recommendedName>
</protein>
<keyword evidence="4" id="KW-0547">Nucleotide-binding</keyword>
<dbReference type="FunFam" id="1.20.272.10:FF:000004">
    <property type="entry name" value="Replication factor C subunit 5"/>
    <property type="match status" value="1"/>
</dbReference>
<dbReference type="GO" id="GO:0006261">
    <property type="term" value="P:DNA-templated DNA replication"/>
    <property type="evidence" value="ECO:0007669"/>
    <property type="project" value="TreeGrafter"/>
</dbReference>
<accession>A0A6B2LAS0</accession>
<dbReference type="GO" id="GO:0005634">
    <property type="term" value="C:nucleus"/>
    <property type="evidence" value="ECO:0007669"/>
    <property type="project" value="UniProtKB-SubCell"/>
</dbReference>
<keyword evidence="5" id="KW-0067">ATP-binding</keyword>
<sequence length="308" mass="34471">MDELISQDHIISTLTKLIESNKLPHLLFYGPPGTGKTSTILACARKVNGPNFQNMILELNASDARGIDNVREEIKDFASTKKIFDKGMKLIILDEADSMTNDAQAALRRVIEKFTSNTRFCIICNHVNKIVPAIQSRCTKYRFGPLTTEQIRKRLDTIIKAEKVEATEDGIAALIKLASGDMRKVINVLQSTHMAYGKIDEKNVYLCTGNPLPKDIESVMNWLFNTEHKEAFNNIHSLSVKKGLALQDILRDIHAKLMRIKILEADVLIQLYIGLADIEYALSIGASEKLQTSALVALFQIAKEKIAF</sequence>
<organism evidence="9">
    <name type="scientific">Arcella intermedia</name>
    <dbReference type="NCBI Taxonomy" id="1963864"/>
    <lineage>
        <taxon>Eukaryota</taxon>
        <taxon>Amoebozoa</taxon>
        <taxon>Tubulinea</taxon>
        <taxon>Elardia</taxon>
        <taxon>Arcellinida</taxon>
        <taxon>Sphaerothecina</taxon>
        <taxon>Arcellidae</taxon>
        <taxon>Arcella</taxon>
    </lineage>
</organism>
<name>A0A6B2LAS0_9EUKA</name>
<evidence type="ECO:0000256" key="6">
    <source>
        <dbReference type="ARBA" id="ARBA00023242"/>
    </source>
</evidence>
<proteinExistence type="inferred from homology"/>
<comment type="subcellular location">
    <subcellularLocation>
        <location evidence="1">Nucleus</location>
    </subcellularLocation>
</comment>
<dbReference type="InterPro" id="IPR013748">
    <property type="entry name" value="Rep_factorC_C"/>
</dbReference>
<dbReference type="GO" id="GO:0003689">
    <property type="term" value="F:DNA clamp loader activity"/>
    <property type="evidence" value="ECO:0007669"/>
    <property type="project" value="TreeGrafter"/>
</dbReference>
<dbReference type="GO" id="GO:0003677">
    <property type="term" value="F:DNA binding"/>
    <property type="evidence" value="ECO:0007669"/>
    <property type="project" value="InterPro"/>
</dbReference>
<comment type="subunit">
    <text evidence="7">Heteropentamer of various rfc subunits that forms a complex (RFC) with PCNA in the presence of ATP.</text>
</comment>
<dbReference type="PANTHER" id="PTHR11669:SF9">
    <property type="entry name" value="REPLICATION FACTOR C SUBUNIT 5"/>
    <property type="match status" value="1"/>
</dbReference>
<dbReference type="Gene3D" id="1.20.272.10">
    <property type="match status" value="1"/>
</dbReference>
<dbReference type="SUPFAM" id="SSF48019">
    <property type="entry name" value="post-AAA+ oligomerization domain-like"/>
    <property type="match status" value="1"/>
</dbReference>
<dbReference type="Gene3D" id="3.40.50.300">
    <property type="entry name" value="P-loop containing nucleotide triphosphate hydrolases"/>
    <property type="match status" value="1"/>
</dbReference>
<dbReference type="AlphaFoldDB" id="A0A6B2LAS0"/>